<proteinExistence type="predicted"/>
<accession>A0A4Q9BE40</accession>
<dbReference type="EMBL" id="SEWY01000002">
    <property type="protein sequence ID" value="TBH74254.1"/>
    <property type="molecule type" value="Genomic_DNA"/>
</dbReference>
<evidence type="ECO:0000313" key="2">
    <source>
        <dbReference type="Proteomes" id="UP000293583"/>
    </source>
</evidence>
<evidence type="ECO:0000313" key="1">
    <source>
        <dbReference type="EMBL" id="TBH74254.1"/>
    </source>
</evidence>
<protein>
    <recommendedName>
        <fullName evidence="3">ABC transporter ATPase</fullName>
    </recommendedName>
</protein>
<dbReference type="Proteomes" id="UP000293583">
    <property type="component" value="Unassembled WGS sequence"/>
</dbReference>
<comment type="caution">
    <text evidence="1">The sequence shown here is derived from an EMBL/GenBank/DDBJ whole genome shotgun (WGS) entry which is preliminary data.</text>
</comment>
<reference evidence="1 2" key="1">
    <citation type="submission" date="2019-02" db="EMBL/GenBank/DDBJ databases">
        <title>Genome of a new Bacteroidetes strain.</title>
        <authorList>
            <person name="Pitt A."/>
        </authorList>
    </citation>
    <scope>NUCLEOTIDE SEQUENCE [LARGE SCALE GENOMIC DNA]</scope>
    <source>
        <strain evidence="1 2">103A-SOEBACH</strain>
    </source>
</reference>
<gene>
    <name evidence="1" type="ORF">EWU20_03715</name>
</gene>
<name>A0A4Q9BE40_9BACT</name>
<dbReference type="RefSeq" id="WP_130922765.1">
    <property type="nucleotide sequence ID" value="NZ_JAANOM010000001.1"/>
</dbReference>
<dbReference type="OrthoDB" id="978691at2"/>
<sequence>MYLPIEQMPDHSRVWVYQANRPFTAPETQAIQDYLAPALTQWAAHGAGLNASFEIRFQQVIVIAVDETVNAASGCSIDASTRWFKEMGANLGIDFFDRSTAVVVGEELTLIPLAALKNNPLLSSSTPIIPLQTESLGAYRAGWLQAANTTWLQRYFA</sequence>
<evidence type="ECO:0008006" key="3">
    <source>
        <dbReference type="Google" id="ProtNLM"/>
    </source>
</evidence>
<dbReference type="AlphaFoldDB" id="A0A4Q9BE40"/>
<keyword evidence="2" id="KW-1185">Reference proteome</keyword>
<organism evidence="1 2">
    <name type="scientific">Aquirufa antheringensis</name>
    <dbReference type="NCBI Taxonomy" id="2516559"/>
    <lineage>
        <taxon>Bacteria</taxon>
        <taxon>Pseudomonadati</taxon>
        <taxon>Bacteroidota</taxon>
        <taxon>Cytophagia</taxon>
        <taxon>Cytophagales</taxon>
        <taxon>Flectobacillaceae</taxon>
        <taxon>Aquirufa</taxon>
    </lineage>
</organism>